<protein>
    <submittedName>
        <fullName evidence="2">Uncharacterized protein</fullName>
    </submittedName>
</protein>
<feature type="region of interest" description="Disordered" evidence="1">
    <location>
        <begin position="175"/>
        <end position="216"/>
    </location>
</feature>
<dbReference type="OrthoDB" id="267720at2759"/>
<keyword evidence="3" id="KW-1185">Reference proteome</keyword>
<feature type="compositionally biased region" description="Low complexity" evidence="1">
    <location>
        <begin position="731"/>
        <end position="753"/>
    </location>
</feature>
<feature type="compositionally biased region" description="Low complexity" evidence="1">
    <location>
        <begin position="38"/>
        <end position="53"/>
    </location>
</feature>
<feature type="compositionally biased region" description="Pro residues" evidence="1">
    <location>
        <begin position="54"/>
        <end position="63"/>
    </location>
</feature>
<feature type="region of interest" description="Disordered" evidence="1">
    <location>
        <begin position="990"/>
        <end position="1032"/>
    </location>
</feature>
<feature type="compositionally biased region" description="Low complexity" evidence="1">
    <location>
        <begin position="944"/>
        <end position="953"/>
    </location>
</feature>
<dbReference type="VEuPathDB" id="TriTrypDB:LpyrH10_20_1060"/>
<dbReference type="EMBL" id="LGTL01000020">
    <property type="protein sequence ID" value="KPA76471.1"/>
    <property type="molecule type" value="Genomic_DNA"/>
</dbReference>
<feature type="compositionally biased region" description="Pro residues" evidence="1">
    <location>
        <begin position="1238"/>
        <end position="1248"/>
    </location>
</feature>
<feature type="region of interest" description="Disordered" evidence="1">
    <location>
        <begin position="569"/>
        <end position="588"/>
    </location>
</feature>
<feature type="compositionally biased region" description="Low complexity" evidence="1">
    <location>
        <begin position="539"/>
        <end position="549"/>
    </location>
</feature>
<dbReference type="PANTHER" id="PTHR48125">
    <property type="entry name" value="LP07818P1"/>
    <property type="match status" value="1"/>
</dbReference>
<dbReference type="AlphaFoldDB" id="A0A0N0VDT0"/>
<feature type="compositionally biased region" description="Basic and acidic residues" evidence="1">
    <location>
        <begin position="456"/>
        <end position="465"/>
    </location>
</feature>
<dbReference type="GeneID" id="26908068"/>
<dbReference type="OMA" id="IQWIPYL"/>
<evidence type="ECO:0000313" key="3">
    <source>
        <dbReference type="Proteomes" id="UP000037923"/>
    </source>
</evidence>
<proteinExistence type="predicted"/>
<evidence type="ECO:0000256" key="1">
    <source>
        <dbReference type="SAM" id="MobiDB-lite"/>
    </source>
</evidence>
<gene>
    <name evidence="2" type="ORF">ABB37_07783</name>
</gene>
<name>A0A0N0VDT0_LEPPY</name>
<feature type="compositionally biased region" description="Low complexity" evidence="1">
    <location>
        <begin position="1149"/>
        <end position="1160"/>
    </location>
</feature>
<feature type="region of interest" description="Disordered" evidence="1">
    <location>
        <begin position="395"/>
        <end position="479"/>
    </location>
</feature>
<feature type="region of interest" description="Disordered" evidence="1">
    <location>
        <begin position="265"/>
        <end position="325"/>
    </location>
</feature>
<feature type="compositionally biased region" description="Basic residues" evidence="1">
    <location>
        <begin position="404"/>
        <end position="418"/>
    </location>
</feature>
<feature type="compositionally biased region" description="Basic residues" evidence="1">
    <location>
        <begin position="529"/>
        <end position="538"/>
    </location>
</feature>
<dbReference type="Proteomes" id="UP000037923">
    <property type="component" value="Unassembled WGS sequence"/>
</dbReference>
<comment type="caution">
    <text evidence="2">The sequence shown here is derived from an EMBL/GenBank/DDBJ whole genome shotgun (WGS) entry which is preliminary data.</text>
</comment>
<organism evidence="2 3">
    <name type="scientific">Leptomonas pyrrhocoris</name>
    <name type="common">Firebug parasite</name>
    <dbReference type="NCBI Taxonomy" id="157538"/>
    <lineage>
        <taxon>Eukaryota</taxon>
        <taxon>Discoba</taxon>
        <taxon>Euglenozoa</taxon>
        <taxon>Kinetoplastea</taxon>
        <taxon>Metakinetoplastina</taxon>
        <taxon>Trypanosomatida</taxon>
        <taxon>Trypanosomatidae</taxon>
        <taxon>Leishmaniinae</taxon>
        <taxon>Leptomonas</taxon>
    </lineage>
</organism>
<feature type="compositionally biased region" description="Basic and acidic residues" evidence="1">
    <location>
        <begin position="200"/>
        <end position="213"/>
    </location>
</feature>
<feature type="region of interest" description="Disordered" evidence="1">
    <location>
        <begin position="510"/>
        <end position="559"/>
    </location>
</feature>
<accession>A0A0N0VDT0</accession>
<sequence length="1248" mass="134017">MDSSYNYRRTPPRSRSLPPSLHHQLEPTISPHPYAPRGGSTAASLASSGAVPPWRQPPPPSTPPRTRRARSGAQRTPRTTATTAVALQQQYETTRFLSRLLAGVTLQWRQVVEQLNSSGVPLTAEGTVAPLPQPLPSPSSSAVFSSMSPSPADTAMNATQTYLQEGLHFDVQAHAARRERDKRPQQQSRQASLHRRRAGVHADAHPYNRENRNEGLCAPIAGQQLERFKKAEEHESDELAKRAERTTAANWTSLAPSAQWVPYVVGGNSVDNGDDNDDGDDVWHDGRYDGVLYASSNAPHSRRRSTRRSRSRRARYDEEEEEDAASWCDPDDEARLRTAVLHGMARSAAKMVMGMRQVQQVLPASAVAFRSHSASNAQKFEGQHALSPLLGTAPSASPCVAGIHRTRTPPRRHSRRHQRDISLGRRLARTQSKPRADSARQRGSSPSPLSPHWHKRIDAQDEVAKPTHQRSQSAVELRERARQATATTIVYPALPVAQRTWIYQRISDGDGEGTAINTNGHGDGSSTRPSRHRHHRRAASPSKSAATPSLRGVTPITERDVGVSLMSGVAERSHTKNGACGDADERQRRHPVTSPLHAHRQLDRFSGAASTRAVLADEKAAEKIGGTPNRKDERRSIRRPADRLLHQAHLSVVVHAETEARLRIALHHERSLKSMLQAHFHRLWRLRENSGDGDAARTVQKAAKEEELPTRRRGLRSKSTGDTSNGEAAGLPLSSVSVSPLSSSPFTPSSSPVRTAAIHSSSRNVLGANPQSRSASAAASASSLSVKPASRFVSPTHLPAPAAVEGVASAFRRLAGQRASSASASPSIPPPPPQSFLKVYAPAYEAAASPIRHASRSLPPPPSAYTRPLTEPRPVSAKILISPSNEPAARSARQPHQQQRTKDWDISLPPPTEAQEWNGEDAGGTAHEPASTRLQKYVQQGAGLRSSVSPVSLRRGKRRSAEGSVPATPAAMEDDVDSADRGATVALELFPASPLQEASAAEPRTPSPKLRRPPLLSPPPPTATAVSEPPRGVVEVVAVPLLRAHLSAPSKTRPSELEVTINDHDGAVLARATRRRSAGMSGDAMIAESRKQNGRAGDDPSNGKPNPVSVVAKPQVAGSGDEPPRSVTRGSSSDTTNSSNTTVRYTVQSAPAPAPEAASPLLEDEVSHYSSVSSFYSGLPECVPSAETDLHEVTLPANRAARIAANGSADLSPKAAPELEQDHPTTPSGVADNGDVPSPSPPPRSPSS</sequence>
<feature type="region of interest" description="Disordered" evidence="1">
    <location>
        <begin position="1089"/>
        <end position="1160"/>
    </location>
</feature>
<dbReference type="RefSeq" id="XP_015654910.1">
    <property type="nucleotide sequence ID" value="XM_015806546.1"/>
</dbReference>
<feature type="region of interest" description="Disordered" evidence="1">
    <location>
        <begin position="1"/>
        <end position="81"/>
    </location>
</feature>
<feature type="compositionally biased region" description="Polar residues" evidence="1">
    <location>
        <begin position="717"/>
        <end position="726"/>
    </location>
</feature>
<reference evidence="2 3" key="1">
    <citation type="submission" date="2015-07" db="EMBL/GenBank/DDBJ databases">
        <title>High-quality genome of monoxenous trypanosomatid Leptomonas pyrrhocoris.</title>
        <authorList>
            <person name="Flegontov P."/>
            <person name="Butenko A."/>
            <person name="Firsov S."/>
            <person name="Vlcek C."/>
            <person name="Logacheva M.D."/>
            <person name="Field M."/>
            <person name="Filatov D."/>
            <person name="Flegontova O."/>
            <person name="Gerasimov E."/>
            <person name="Jackson A.P."/>
            <person name="Kelly S."/>
            <person name="Opperdoes F."/>
            <person name="O'Reilly A."/>
            <person name="Votypka J."/>
            <person name="Yurchenko V."/>
            <person name="Lukes J."/>
        </authorList>
    </citation>
    <scope>NUCLEOTIDE SEQUENCE [LARGE SCALE GENOMIC DNA]</scope>
    <source>
        <strain evidence="2">H10</strain>
    </source>
</reference>
<evidence type="ECO:0000313" key="2">
    <source>
        <dbReference type="EMBL" id="KPA76471.1"/>
    </source>
</evidence>
<feature type="region of interest" description="Disordered" evidence="1">
    <location>
        <begin position="690"/>
        <end position="774"/>
    </location>
</feature>
<dbReference type="PANTHER" id="PTHR48125:SF12">
    <property type="entry name" value="AT HOOK TRANSCRIPTION FACTOR FAMILY-RELATED"/>
    <property type="match status" value="1"/>
</dbReference>
<feature type="compositionally biased region" description="Low complexity" evidence="1">
    <location>
        <begin position="1131"/>
        <end position="1142"/>
    </location>
</feature>
<feature type="region of interest" description="Disordered" evidence="1">
    <location>
        <begin position="1204"/>
        <end position="1248"/>
    </location>
</feature>
<feature type="region of interest" description="Disordered" evidence="1">
    <location>
        <begin position="850"/>
        <end position="978"/>
    </location>
</feature>
<feature type="compositionally biased region" description="Basic residues" evidence="1">
    <location>
        <begin position="300"/>
        <end position="313"/>
    </location>
</feature>